<feature type="compositionally biased region" description="Basic and acidic residues" evidence="1">
    <location>
        <begin position="9"/>
        <end position="20"/>
    </location>
</feature>
<feature type="compositionally biased region" description="Polar residues" evidence="1">
    <location>
        <begin position="477"/>
        <end position="493"/>
    </location>
</feature>
<dbReference type="OrthoDB" id="4152802at2759"/>
<feature type="compositionally biased region" description="Basic and acidic residues" evidence="1">
    <location>
        <begin position="362"/>
        <end position="371"/>
    </location>
</feature>
<reference evidence="2 3" key="1">
    <citation type="submission" date="2015-05" db="EMBL/GenBank/DDBJ databases">
        <title>Distinctive expansion of gene families associated with plant cell wall degradation and secondary metabolism in the genomes of grapevine trunk pathogens.</title>
        <authorList>
            <person name="Lawrence D.P."/>
            <person name="Travadon R."/>
            <person name="Rolshausen P.E."/>
            <person name="Baumgartner K."/>
        </authorList>
    </citation>
    <scope>NUCLEOTIDE SEQUENCE [LARGE SCALE GENOMIC DNA]</scope>
    <source>
        <strain evidence="2">UCRPC4</strain>
    </source>
</reference>
<protein>
    <submittedName>
        <fullName evidence="2">Uncharacterized protein</fullName>
    </submittedName>
</protein>
<gene>
    <name evidence="2" type="ORF">UCRPC4_g06792</name>
</gene>
<feature type="compositionally biased region" description="Polar residues" evidence="1">
    <location>
        <begin position="438"/>
        <end position="457"/>
    </location>
</feature>
<evidence type="ECO:0000313" key="3">
    <source>
        <dbReference type="Proteomes" id="UP000053317"/>
    </source>
</evidence>
<feature type="region of interest" description="Disordered" evidence="1">
    <location>
        <begin position="1"/>
        <end position="66"/>
    </location>
</feature>
<feature type="compositionally biased region" description="Basic and acidic residues" evidence="1">
    <location>
        <begin position="318"/>
        <end position="328"/>
    </location>
</feature>
<evidence type="ECO:0000313" key="2">
    <source>
        <dbReference type="EMBL" id="KKY14337.1"/>
    </source>
</evidence>
<feature type="compositionally biased region" description="Basic and acidic residues" evidence="1">
    <location>
        <begin position="608"/>
        <end position="626"/>
    </location>
</feature>
<reference evidence="2 3" key="2">
    <citation type="submission" date="2015-05" db="EMBL/GenBank/DDBJ databases">
        <authorList>
            <person name="Morales-Cruz A."/>
            <person name="Amrine K.C."/>
            <person name="Cantu D."/>
        </authorList>
    </citation>
    <scope>NUCLEOTIDE SEQUENCE [LARGE SCALE GENOMIC DNA]</scope>
    <source>
        <strain evidence="2">UCRPC4</strain>
    </source>
</reference>
<feature type="compositionally biased region" description="Basic and acidic residues" evidence="1">
    <location>
        <begin position="146"/>
        <end position="187"/>
    </location>
</feature>
<dbReference type="EMBL" id="LCWF01000231">
    <property type="protein sequence ID" value="KKY14337.1"/>
    <property type="molecule type" value="Genomic_DNA"/>
</dbReference>
<name>A0A0G2DTU1_PHACM</name>
<feature type="compositionally biased region" description="Polar residues" evidence="1">
    <location>
        <begin position="331"/>
        <end position="349"/>
    </location>
</feature>
<accession>A0A0G2DTU1</accession>
<keyword evidence="3" id="KW-1185">Reference proteome</keyword>
<proteinExistence type="predicted"/>
<feature type="region of interest" description="Disordered" evidence="1">
    <location>
        <begin position="93"/>
        <end position="658"/>
    </location>
</feature>
<comment type="caution">
    <text evidence="2">The sequence shown here is derived from an EMBL/GenBank/DDBJ whole genome shotgun (WGS) entry which is preliminary data.</text>
</comment>
<feature type="compositionally biased region" description="Basic and acidic residues" evidence="1">
    <location>
        <begin position="231"/>
        <end position="244"/>
    </location>
</feature>
<feature type="compositionally biased region" description="Polar residues" evidence="1">
    <location>
        <begin position="690"/>
        <end position="706"/>
    </location>
</feature>
<feature type="compositionally biased region" description="Polar residues" evidence="1">
    <location>
        <begin position="642"/>
        <end position="651"/>
    </location>
</feature>
<feature type="region of interest" description="Disordered" evidence="1">
    <location>
        <begin position="680"/>
        <end position="706"/>
    </location>
</feature>
<feature type="compositionally biased region" description="Polar residues" evidence="1">
    <location>
        <begin position="289"/>
        <end position="298"/>
    </location>
</feature>
<sequence length="706" mass="78099">MPRRKTSKRKADDHAREQEIRAMSSPIPIPKRSSLTGGPLRRDTKKVPGGLNRHLERPTSEVSLPIPESIASSIDELPEHQHSFKVNAIDIISPRPTVRYAENPRYRPGRSSNQSRASEKRAIIPEEDTKSKKRIDDLADSFGSSELRELMERDRLRRERKRKADQEKLERRLQRRAERQRLEEQRQAEAQAGPSSQKQDAHVQEGGALGLGIGASAGNGKAKVEVVVSPERGRAKETRLRNASKENIVPEDPFSDERTDVPVPLEKRSSIGADRSFLRTESPMDARMSQASFISTSPPRSPAQAPRDRASMSQLSALHRELTPDIPEHTQLANSRRSSEQSGAQVSSWTTFFRRGGTRKRSSADKGRRTPSEFSNTSRESFARQGPPPAIPPRSFRRSDTPMRTQSKFREDLPELPLSPPDSRVQSPEAVVLPQTKAPDTQSKATAQHDPSQVTSRSPERQPIENLGVHNEVTDSEMINQEPSAGMSQSMASVDSEGSWLSGKPSKRTSIGLAHPLRQSETSLEHKSLGQGEEEDITNDEYLNRLTPAPENRRDSGTAARRASSTILGRPESSDSEPEVPPVPGSYLEEPGTTWHGGVARQPIVVRPPDRIKSREGLLNDFKEDSTDASNGEDEEDVITPGSVQEQQATTVDYGKGRHVRHISAGSARLLDIGRSSMESNKRLSGADLASSTQNNKAVSQHTKEA</sequence>
<feature type="compositionally biased region" description="Basic and acidic residues" evidence="1">
    <location>
        <begin position="117"/>
        <end position="137"/>
    </location>
</feature>
<dbReference type="Proteomes" id="UP000053317">
    <property type="component" value="Unassembled WGS sequence"/>
</dbReference>
<evidence type="ECO:0000256" key="1">
    <source>
        <dbReference type="SAM" id="MobiDB-lite"/>
    </source>
</evidence>
<feature type="compositionally biased region" description="Gly residues" evidence="1">
    <location>
        <begin position="207"/>
        <end position="217"/>
    </location>
</feature>
<dbReference type="AlphaFoldDB" id="A0A0G2DTU1"/>
<organism evidence="2 3">
    <name type="scientific">Phaeomoniella chlamydospora</name>
    <name type="common">Phaeoacremonium chlamydosporum</name>
    <dbReference type="NCBI Taxonomy" id="158046"/>
    <lineage>
        <taxon>Eukaryota</taxon>
        <taxon>Fungi</taxon>
        <taxon>Dikarya</taxon>
        <taxon>Ascomycota</taxon>
        <taxon>Pezizomycotina</taxon>
        <taxon>Eurotiomycetes</taxon>
        <taxon>Chaetothyriomycetidae</taxon>
        <taxon>Phaeomoniellales</taxon>
        <taxon>Phaeomoniellaceae</taxon>
        <taxon>Phaeomoniella</taxon>
    </lineage>
</organism>
<feature type="compositionally biased region" description="Basic and acidic residues" evidence="1">
    <location>
        <begin position="255"/>
        <end position="269"/>
    </location>
</feature>